<evidence type="ECO:0000259" key="8">
    <source>
        <dbReference type="Pfam" id="PF17103"/>
    </source>
</evidence>
<gene>
    <name evidence="9" type="ORF">VT50_0206195</name>
</gene>
<feature type="domain" description="Stealth protein CR3 conserved region 3" evidence="7">
    <location>
        <begin position="514"/>
        <end position="561"/>
    </location>
</feature>
<dbReference type="PANTHER" id="PTHR24045">
    <property type="match status" value="1"/>
</dbReference>
<dbReference type="InterPro" id="IPR031357">
    <property type="entry name" value="Stealth_CR3"/>
</dbReference>
<feature type="compositionally biased region" description="Pro residues" evidence="4">
    <location>
        <begin position="37"/>
        <end position="51"/>
    </location>
</feature>
<dbReference type="PANTHER" id="PTHR24045:SF0">
    <property type="entry name" value="N-ACETYLGLUCOSAMINE-1-PHOSPHOTRANSFERASE SUBUNITS ALPHA_BETA"/>
    <property type="match status" value="1"/>
</dbReference>
<evidence type="ECO:0000313" key="9">
    <source>
        <dbReference type="EMBL" id="OPF82618.1"/>
    </source>
</evidence>
<protein>
    <submittedName>
        <fullName evidence="9">Sugar phosphotransferase</fullName>
    </submittedName>
</protein>
<evidence type="ECO:0000256" key="3">
    <source>
        <dbReference type="ARBA" id="ARBA00023169"/>
    </source>
</evidence>
<dbReference type="Pfam" id="PF17101">
    <property type="entry name" value="Stealth_CR1"/>
    <property type="match status" value="1"/>
</dbReference>
<feature type="domain" description="Stealth protein CR2 conserved region 2" evidence="5">
    <location>
        <begin position="364"/>
        <end position="468"/>
    </location>
</feature>
<dbReference type="Pfam" id="PF11380">
    <property type="entry name" value="Stealth_CR2"/>
    <property type="match status" value="1"/>
</dbReference>
<dbReference type="InterPro" id="IPR047141">
    <property type="entry name" value="Stealth"/>
</dbReference>
<sequence length="653" mass="72139">MRSTRRLTPPPEPPPLAPTSPRAPSRRPDPGRTMPLTAPPAAPRPWLADPPPLVRGYRRAVPLRLRRAVVAVTGPGLRRAAMRSLGGLSAASRSLRLRRARRRLRRAGLLAGSGRTVIADRRGGALVATLAPSPTPLFARAENLRLVCEALDRARIDHFVVRCYSNVGSAVGVRADQRDVVVTALATLCAEEAGYVSLPPRRGHPATPPRLGGRRGAWRRLAGASVVRFTRFHTGPGGSGEPGGRLLLGPAHGCDIEFWEPGGQGEERVLIAPRFNRTTASVPLVGEPVRAPDQLFTRLAPPVGWQPGPLVRTRPEFLTRLPDEVRFPIDVVYTWVDGSDPQWQRRRAALAGRGYHAQAANAARYANRDELRYSLRSLYLYAPWVRHIYLVTDRQVPDWLAVSHPGITVVDHHDIFDDPDALPTFNSHAIETRLHHIDGLAEHFLYFNDDVFLGSPVTPQDFFLANGVCKFFPSRALIPLPPVGPGDVPVSAAGKNNRALLAERFGPAITQKMKHTPHALRTSVLAEIEKEFPDAVRATMASRVRSPSDISVPSSLHHYYAFLTGRAVPGHLRYDYFDLAQPTIRTRLARLLRARHCQAFCLNDTVSSEHDLEDQLALVRPFLDAYFPLPSPLERAVTRQETRQPCPSPSPFP</sequence>
<evidence type="ECO:0000259" key="5">
    <source>
        <dbReference type="Pfam" id="PF11380"/>
    </source>
</evidence>
<evidence type="ECO:0000259" key="6">
    <source>
        <dbReference type="Pfam" id="PF17101"/>
    </source>
</evidence>
<evidence type="ECO:0000259" key="7">
    <source>
        <dbReference type="Pfam" id="PF17102"/>
    </source>
</evidence>
<dbReference type="GO" id="GO:0000271">
    <property type="term" value="P:polysaccharide biosynthetic process"/>
    <property type="evidence" value="ECO:0007669"/>
    <property type="project" value="UniProtKB-KW"/>
</dbReference>
<evidence type="ECO:0000313" key="10">
    <source>
        <dbReference type="Proteomes" id="UP000033615"/>
    </source>
</evidence>
<evidence type="ECO:0000256" key="2">
    <source>
        <dbReference type="ARBA" id="ARBA00022679"/>
    </source>
</evidence>
<dbReference type="GO" id="GO:0016772">
    <property type="term" value="F:transferase activity, transferring phosphorus-containing groups"/>
    <property type="evidence" value="ECO:0007669"/>
    <property type="project" value="InterPro"/>
</dbReference>
<feature type="domain" description="Stealth protein CR4 conserved region 4" evidence="8">
    <location>
        <begin position="590"/>
        <end position="644"/>
    </location>
</feature>
<keyword evidence="3" id="KW-0270">Exopolysaccharide synthesis</keyword>
<feature type="compositionally biased region" description="Pro residues" evidence="4">
    <location>
        <begin position="8"/>
        <end position="18"/>
    </location>
</feature>
<evidence type="ECO:0000256" key="1">
    <source>
        <dbReference type="ARBA" id="ARBA00007583"/>
    </source>
</evidence>
<reference evidence="9" key="1">
    <citation type="submission" date="2016-12" db="EMBL/GenBank/DDBJ databases">
        <title>Genome sequence of Streptomyces antioxidans MUSC 164.</title>
        <authorList>
            <person name="Lee L.-H."/>
            <person name="Ser H.-L."/>
        </authorList>
    </citation>
    <scope>NUCLEOTIDE SEQUENCE [LARGE SCALE GENOMIC DNA]</scope>
    <source>
        <strain evidence="9">MUSC 164</strain>
    </source>
</reference>
<dbReference type="Pfam" id="PF17103">
    <property type="entry name" value="Stealth_CR4"/>
    <property type="match status" value="1"/>
</dbReference>
<dbReference type="InterPro" id="IPR021520">
    <property type="entry name" value="Stealth_CR2"/>
</dbReference>
<name>A0A1V4DA55_9ACTN</name>
<feature type="domain" description="Stealth protein CR1 conserved region 1" evidence="6">
    <location>
        <begin position="327"/>
        <end position="350"/>
    </location>
</feature>
<evidence type="ECO:0000256" key="4">
    <source>
        <dbReference type="SAM" id="MobiDB-lite"/>
    </source>
</evidence>
<comment type="caution">
    <text evidence="9">The sequence shown here is derived from an EMBL/GenBank/DDBJ whole genome shotgun (WGS) entry which is preliminary data.</text>
</comment>
<dbReference type="InterPro" id="IPR031358">
    <property type="entry name" value="Stealth_CR1"/>
</dbReference>
<keyword evidence="2" id="KW-0808">Transferase</keyword>
<proteinExistence type="inferred from homology"/>
<dbReference type="EMBL" id="LAKD02000011">
    <property type="protein sequence ID" value="OPF82618.1"/>
    <property type="molecule type" value="Genomic_DNA"/>
</dbReference>
<dbReference type="AlphaFoldDB" id="A0A1V4DA55"/>
<feature type="region of interest" description="Disordered" evidence="4">
    <location>
        <begin position="1"/>
        <end position="51"/>
    </location>
</feature>
<dbReference type="Pfam" id="PF17102">
    <property type="entry name" value="Stealth_CR3"/>
    <property type="match status" value="1"/>
</dbReference>
<organism evidence="9 10">
    <name type="scientific">Streptomyces antioxidans</name>
    <dbReference type="NCBI Taxonomy" id="1507734"/>
    <lineage>
        <taxon>Bacteria</taxon>
        <taxon>Bacillati</taxon>
        <taxon>Actinomycetota</taxon>
        <taxon>Actinomycetes</taxon>
        <taxon>Kitasatosporales</taxon>
        <taxon>Streptomycetaceae</taxon>
        <taxon>Streptomyces</taxon>
    </lineage>
</organism>
<comment type="similarity">
    <text evidence="1">Belongs to the stealth family.</text>
</comment>
<dbReference type="InterPro" id="IPR031356">
    <property type="entry name" value="Stealth_CR4"/>
</dbReference>
<accession>A0A1V4DA55</accession>
<dbReference type="Proteomes" id="UP000033615">
    <property type="component" value="Unassembled WGS sequence"/>
</dbReference>
<keyword evidence="10" id="KW-1185">Reference proteome</keyword>